<keyword evidence="2" id="KW-0489">Methyltransferase</keyword>
<protein>
    <submittedName>
        <fullName evidence="6">Site-specific DNA-methyltransferase</fullName>
    </submittedName>
</protein>
<dbReference type="SUPFAM" id="SSF53335">
    <property type="entry name" value="S-adenosyl-L-methionine-dependent methyltransferases"/>
    <property type="match status" value="1"/>
</dbReference>
<evidence type="ECO:0000256" key="1">
    <source>
        <dbReference type="ARBA" id="ARBA00006594"/>
    </source>
</evidence>
<dbReference type="EMBL" id="JAPTGB010000001">
    <property type="protein sequence ID" value="MCZ0859741.1"/>
    <property type="molecule type" value="Genomic_DNA"/>
</dbReference>
<dbReference type="PIRSF" id="PIRSF015855">
    <property type="entry name" value="TypeIII_Mtase_mKpnI"/>
    <property type="match status" value="1"/>
</dbReference>
<keyword evidence="7" id="KW-1185">Reference proteome</keyword>
<feature type="domain" description="DNA methylase N-4/N-6" evidence="5">
    <location>
        <begin position="1"/>
        <end position="318"/>
    </location>
</feature>
<evidence type="ECO:0000256" key="3">
    <source>
        <dbReference type="ARBA" id="ARBA00022679"/>
    </source>
</evidence>
<sequence>MIYIDPPYNTGNDFVYPDDYADNLGNYLRMTGQVDDAGKAYSSNTENNGRYHSDWLNMMYPRLRLARNLLRDDGAIFISIDDNEASNLRKICDEIFGETNFVAQIIWERAFAPVNLMKQFSTSHDYILVYAKNVDDLVCYGLLRTSEADDRYQNPDNDPRGVWSSSDMSVGPAVQANIYPITTPSGRIVEPPAGRSWRLSKNAFLERLQDNQIWFGEDGNGVPRIKRFLSNLRKEGITPMTVWKFTEVGHTQDAKKKLNQLFGGHAIFDYPKGVPLIHRMLSLYTKSDAIILDFFSGSATTAHAVMQLNAEDGGHRRFIMVQLPEPCKEGSEAYKAGYKTICDIGKERIRRAGEKIKTELREKSGGQTTLDGSGTSMNPDDLDIGFKVFKLDTSNILAWQPDTSNLNQTLTDYVDNLDPNRSELDLVYELMIKEGLSLTEQIEERTIAGKNIYSIGCGLLQICLDDHITAALVREMVNHKPEENLDAWRVIFKDNGFASDSDKLNAREILKAAGLAEDAFRTI</sequence>
<evidence type="ECO:0000313" key="6">
    <source>
        <dbReference type="EMBL" id="MCZ0859741.1"/>
    </source>
</evidence>
<keyword evidence="4" id="KW-0949">S-adenosyl-L-methionine</keyword>
<dbReference type="InterPro" id="IPR002941">
    <property type="entry name" value="DNA_methylase_N4/N6"/>
</dbReference>
<organism evidence="6 7">
    <name type="scientific">Methanocorpusculum petauri</name>
    <dbReference type="NCBI Taxonomy" id="3002863"/>
    <lineage>
        <taxon>Archaea</taxon>
        <taxon>Methanobacteriati</taxon>
        <taxon>Methanobacteriota</taxon>
        <taxon>Stenosarchaea group</taxon>
        <taxon>Methanomicrobia</taxon>
        <taxon>Methanomicrobiales</taxon>
        <taxon>Methanocorpusculaceae</taxon>
        <taxon>Methanocorpusculum</taxon>
    </lineage>
</organism>
<evidence type="ECO:0000313" key="7">
    <source>
        <dbReference type="Proteomes" id="UP001141422"/>
    </source>
</evidence>
<dbReference type="PROSITE" id="PS00092">
    <property type="entry name" value="N6_MTASE"/>
    <property type="match status" value="1"/>
</dbReference>
<keyword evidence="3" id="KW-0808">Transferase</keyword>
<dbReference type="RefSeq" id="WP_268923967.1">
    <property type="nucleotide sequence ID" value="NZ_JAPTGB010000001.1"/>
</dbReference>
<evidence type="ECO:0000256" key="2">
    <source>
        <dbReference type="ARBA" id="ARBA00022603"/>
    </source>
</evidence>
<gene>
    <name evidence="6" type="ORF">O0S10_00695</name>
</gene>
<accession>A0ABT4IDT9</accession>
<name>A0ABT4IDT9_9EURY</name>
<dbReference type="Proteomes" id="UP001141422">
    <property type="component" value="Unassembled WGS sequence"/>
</dbReference>
<dbReference type="InterPro" id="IPR029063">
    <property type="entry name" value="SAM-dependent_MTases_sf"/>
</dbReference>
<dbReference type="PRINTS" id="PR00506">
    <property type="entry name" value="D21N6MTFRASE"/>
</dbReference>
<proteinExistence type="inferred from homology"/>
<evidence type="ECO:0000259" key="5">
    <source>
        <dbReference type="Pfam" id="PF01555"/>
    </source>
</evidence>
<evidence type="ECO:0000256" key="4">
    <source>
        <dbReference type="ARBA" id="ARBA00022691"/>
    </source>
</evidence>
<dbReference type="Gene3D" id="3.40.50.150">
    <property type="entry name" value="Vaccinia Virus protein VP39"/>
    <property type="match status" value="1"/>
</dbReference>
<reference evidence="6" key="1">
    <citation type="submission" date="2022-12" db="EMBL/GenBank/DDBJ databases">
        <title>Isolation and characterisation of novel Methanocorpusculum spp. from native Australian herbivores indicates the genus is ancestrally host-associated.</title>
        <authorList>
            <person name="Volmer J.G."/>
            <person name="Soo R.M."/>
            <person name="Evans P.N."/>
            <person name="Hoedt E.C."/>
            <person name="Astorga Alsina A.L."/>
            <person name="Woodcroft B.J."/>
            <person name="Tyson G.W."/>
            <person name="Hugenholtz P."/>
            <person name="Morrison M."/>
        </authorList>
    </citation>
    <scope>NUCLEOTIDE SEQUENCE</scope>
    <source>
        <strain evidence="6">MG</strain>
    </source>
</reference>
<dbReference type="InterPro" id="IPR002295">
    <property type="entry name" value="N4/N6-MTase_EcoPI_Mod-like"/>
</dbReference>
<dbReference type="Pfam" id="PF01555">
    <property type="entry name" value="N6_N4_Mtase"/>
    <property type="match status" value="1"/>
</dbReference>
<dbReference type="InterPro" id="IPR002052">
    <property type="entry name" value="DNA_methylase_N6_adenine_CS"/>
</dbReference>
<comment type="caution">
    <text evidence="6">The sequence shown here is derived from an EMBL/GenBank/DDBJ whole genome shotgun (WGS) entry which is preliminary data.</text>
</comment>
<comment type="similarity">
    <text evidence="1">Belongs to the N(4)/N(6)-methyltransferase family.</text>
</comment>